<evidence type="ECO:0000313" key="3">
    <source>
        <dbReference type="Proteomes" id="UP000018851"/>
    </source>
</evidence>
<sequence>MHRSHQIALAGFLLAVAQPAWAEIVNLTNSAEGENKDKGVAAVKQKLVAACTERSGKPDAASFEIVFEKTSPNPDVPKPYYVDGKMKCDLP</sequence>
<name>W0AN66_9SPHN</name>
<organism evidence="2 3">
    <name type="scientific">Sphingomonas sanxanigenens DSM 19645 = NX02</name>
    <dbReference type="NCBI Taxonomy" id="1123269"/>
    <lineage>
        <taxon>Bacteria</taxon>
        <taxon>Pseudomonadati</taxon>
        <taxon>Pseudomonadota</taxon>
        <taxon>Alphaproteobacteria</taxon>
        <taxon>Sphingomonadales</taxon>
        <taxon>Sphingomonadaceae</taxon>
        <taxon>Sphingomonas</taxon>
    </lineage>
</organism>
<gene>
    <name evidence="2" type="ORF">NX02_27785</name>
</gene>
<accession>W0AN66</accession>
<reference evidence="2 3" key="1">
    <citation type="submission" date="2013-07" db="EMBL/GenBank/DDBJ databases">
        <title>Completed genome of Sphingomonas sanxanigenens NX02.</title>
        <authorList>
            <person name="Ma T."/>
            <person name="Huang H."/>
            <person name="Wu M."/>
            <person name="Li X."/>
            <person name="Li G."/>
        </authorList>
    </citation>
    <scope>NUCLEOTIDE SEQUENCE [LARGE SCALE GENOMIC DNA]</scope>
    <source>
        <strain evidence="2 3">NX02</strain>
    </source>
</reference>
<protein>
    <submittedName>
        <fullName evidence="2">Uncharacterized protein</fullName>
    </submittedName>
</protein>
<keyword evidence="1" id="KW-0732">Signal</keyword>
<evidence type="ECO:0000313" key="2">
    <source>
        <dbReference type="EMBL" id="AHE57140.1"/>
    </source>
</evidence>
<feature type="chain" id="PRO_5004785734" evidence="1">
    <location>
        <begin position="23"/>
        <end position="91"/>
    </location>
</feature>
<evidence type="ECO:0000256" key="1">
    <source>
        <dbReference type="SAM" id="SignalP"/>
    </source>
</evidence>
<proteinExistence type="predicted"/>
<keyword evidence="3" id="KW-1185">Reference proteome</keyword>
<dbReference type="HOGENOM" id="CLU_2497088_0_0_5"/>
<dbReference type="OrthoDB" id="6001419at2"/>
<dbReference type="EMBL" id="CP006644">
    <property type="protein sequence ID" value="AHE57140.1"/>
    <property type="molecule type" value="Genomic_DNA"/>
</dbReference>
<dbReference type="AlphaFoldDB" id="W0AN66"/>
<dbReference type="Proteomes" id="UP000018851">
    <property type="component" value="Chromosome"/>
</dbReference>
<dbReference type="eggNOG" id="ENOG50348E2">
    <property type="taxonomic scope" value="Bacteria"/>
</dbReference>
<dbReference type="PATRIC" id="fig|1123269.5.peg.5451"/>
<dbReference type="RefSeq" id="WP_025295233.1">
    <property type="nucleotide sequence ID" value="NZ_CP006644.1"/>
</dbReference>
<dbReference type="KEGG" id="ssan:NX02_27785"/>
<feature type="signal peptide" evidence="1">
    <location>
        <begin position="1"/>
        <end position="22"/>
    </location>
</feature>